<dbReference type="HAMAP" id="MF_01077">
    <property type="entry name" value="RimP"/>
    <property type="match status" value="1"/>
</dbReference>
<protein>
    <recommendedName>
        <fullName evidence="3">Ribosome maturation factor RimP</fullName>
    </recommendedName>
</protein>
<reference evidence="6" key="1">
    <citation type="submission" date="2019-11" db="EMBL/GenBank/DDBJ databases">
        <authorList>
            <person name="Feng L."/>
        </authorList>
    </citation>
    <scope>NUCLEOTIDE SEQUENCE</scope>
    <source>
        <strain evidence="6">AcaccaeLFYP115</strain>
    </source>
</reference>
<dbReference type="InterPro" id="IPR035956">
    <property type="entry name" value="RimP_N_sf"/>
</dbReference>
<keyword evidence="1 3" id="KW-0963">Cytoplasm</keyword>
<dbReference type="FunFam" id="3.30.300.70:FF:000001">
    <property type="entry name" value="Ribosome maturation factor RimP"/>
    <property type="match status" value="1"/>
</dbReference>
<dbReference type="InterPro" id="IPR028989">
    <property type="entry name" value="RimP_N"/>
</dbReference>
<dbReference type="EMBL" id="CACRSQ010000003">
    <property type="protein sequence ID" value="VYT01418.1"/>
    <property type="molecule type" value="Genomic_DNA"/>
</dbReference>
<comment type="similarity">
    <text evidence="3">Belongs to the RimP family.</text>
</comment>
<comment type="function">
    <text evidence="3">Required for maturation of 30S ribosomal subunits.</text>
</comment>
<dbReference type="GO" id="GO:0006412">
    <property type="term" value="P:translation"/>
    <property type="evidence" value="ECO:0007669"/>
    <property type="project" value="TreeGrafter"/>
</dbReference>
<comment type="subcellular location">
    <subcellularLocation>
        <location evidence="3">Cytoplasm</location>
    </subcellularLocation>
</comment>
<evidence type="ECO:0000259" key="5">
    <source>
        <dbReference type="Pfam" id="PF17384"/>
    </source>
</evidence>
<dbReference type="PANTHER" id="PTHR33867:SF1">
    <property type="entry name" value="RIBOSOME MATURATION FACTOR RIMP"/>
    <property type="match status" value="1"/>
</dbReference>
<keyword evidence="2 3" id="KW-0690">Ribosome biogenesis</keyword>
<feature type="domain" description="Ribosome maturation factor RimP N-terminal" evidence="4">
    <location>
        <begin position="14"/>
        <end position="85"/>
    </location>
</feature>
<dbReference type="Pfam" id="PF17384">
    <property type="entry name" value="DUF150_C"/>
    <property type="match status" value="1"/>
</dbReference>
<dbReference type="GO" id="GO:0005829">
    <property type="term" value="C:cytosol"/>
    <property type="evidence" value="ECO:0007669"/>
    <property type="project" value="TreeGrafter"/>
</dbReference>
<evidence type="ECO:0000256" key="3">
    <source>
        <dbReference type="HAMAP-Rule" id="MF_01077"/>
    </source>
</evidence>
<evidence type="ECO:0000259" key="4">
    <source>
        <dbReference type="Pfam" id="PF02576"/>
    </source>
</evidence>
<dbReference type="RefSeq" id="WP_039946571.1">
    <property type="nucleotide sequence ID" value="NZ_CACRSQ010000003.1"/>
</dbReference>
<dbReference type="GO" id="GO:0000028">
    <property type="term" value="P:ribosomal small subunit assembly"/>
    <property type="evidence" value="ECO:0007669"/>
    <property type="project" value="TreeGrafter"/>
</dbReference>
<feature type="domain" description="Ribosome maturation factor RimP C-terminal" evidence="5">
    <location>
        <begin position="89"/>
        <end position="154"/>
    </location>
</feature>
<dbReference type="Gene3D" id="3.30.300.70">
    <property type="entry name" value="RimP-like superfamily, N-terminal"/>
    <property type="match status" value="1"/>
</dbReference>
<organism evidence="6">
    <name type="scientific">Anaerostipes caccae</name>
    <dbReference type="NCBI Taxonomy" id="105841"/>
    <lineage>
        <taxon>Bacteria</taxon>
        <taxon>Bacillati</taxon>
        <taxon>Bacillota</taxon>
        <taxon>Clostridia</taxon>
        <taxon>Lachnospirales</taxon>
        <taxon>Lachnospiraceae</taxon>
        <taxon>Anaerostipes</taxon>
    </lineage>
</organism>
<dbReference type="Pfam" id="PF02576">
    <property type="entry name" value="RimP_N"/>
    <property type="match status" value="1"/>
</dbReference>
<name>A0A6N2T6U3_9FIRM</name>
<sequence length="154" mass="17398">MAGKAEIEQKTEELVTPIIDENHFELVDVEYVKEGANWYLRIYADKDGGISIDDCVLISRALEAKLDADDFIKDAYILEVSSPGLGRPLKKEKDYQRSIGQSVDIKLYKAIDKQKEFTGILKEYSKERIILSIGGTDQEFETKSVASARLSLDF</sequence>
<dbReference type="InterPro" id="IPR003728">
    <property type="entry name" value="Ribosome_maturation_RimP"/>
</dbReference>
<dbReference type="CDD" id="cd01734">
    <property type="entry name" value="YlxS_C"/>
    <property type="match status" value="1"/>
</dbReference>
<gene>
    <name evidence="3 6" type="primary">rimP</name>
    <name evidence="6" type="ORF">ACLFYP115_01306</name>
</gene>
<evidence type="ECO:0000256" key="1">
    <source>
        <dbReference type="ARBA" id="ARBA00022490"/>
    </source>
</evidence>
<evidence type="ECO:0000256" key="2">
    <source>
        <dbReference type="ARBA" id="ARBA00022517"/>
    </source>
</evidence>
<dbReference type="InterPro" id="IPR028998">
    <property type="entry name" value="RimP_C"/>
</dbReference>
<accession>A0A6N2T6U3</accession>
<dbReference type="SUPFAM" id="SSF75420">
    <property type="entry name" value="YhbC-like, N-terminal domain"/>
    <property type="match status" value="1"/>
</dbReference>
<dbReference type="PANTHER" id="PTHR33867">
    <property type="entry name" value="RIBOSOME MATURATION FACTOR RIMP"/>
    <property type="match status" value="1"/>
</dbReference>
<dbReference type="InterPro" id="IPR036847">
    <property type="entry name" value="RimP_C_sf"/>
</dbReference>
<dbReference type="SUPFAM" id="SSF74942">
    <property type="entry name" value="YhbC-like, C-terminal domain"/>
    <property type="match status" value="1"/>
</dbReference>
<dbReference type="Gene3D" id="2.30.30.180">
    <property type="entry name" value="Ribosome maturation factor RimP, C-terminal domain"/>
    <property type="match status" value="1"/>
</dbReference>
<dbReference type="AlphaFoldDB" id="A0A6N2T6U3"/>
<evidence type="ECO:0000313" key="6">
    <source>
        <dbReference type="EMBL" id="VYT01418.1"/>
    </source>
</evidence>
<proteinExistence type="inferred from homology"/>